<dbReference type="InterPro" id="IPR001487">
    <property type="entry name" value="Bromodomain"/>
</dbReference>
<feature type="region of interest" description="Disordered" evidence="5">
    <location>
        <begin position="208"/>
        <end position="254"/>
    </location>
</feature>
<protein>
    <recommendedName>
        <fullName evidence="10">Bromo domain-containing protein</fullName>
    </recommendedName>
</protein>
<dbReference type="Gene3D" id="1.20.920.10">
    <property type="entry name" value="Bromodomain-like"/>
    <property type="match status" value="1"/>
</dbReference>
<feature type="compositionally biased region" description="Acidic residues" evidence="5">
    <location>
        <begin position="663"/>
        <end position="672"/>
    </location>
</feature>
<feature type="region of interest" description="Disordered" evidence="5">
    <location>
        <begin position="98"/>
        <end position="129"/>
    </location>
</feature>
<dbReference type="PROSITE" id="PS00633">
    <property type="entry name" value="BROMODOMAIN_1"/>
    <property type="match status" value="1"/>
</dbReference>
<keyword evidence="3" id="KW-0804">Transcription</keyword>
<dbReference type="OMA" id="RNAVETM"/>
<feature type="domain" description="NET" evidence="7">
    <location>
        <begin position="503"/>
        <end position="586"/>
    </location>
</feature>
<feature type="region of interest" description="Disordered" evidence="5">
    <location>
        <begin position="420"/>
        <end position="457"/>
    </location>
</feature>
<evidence type="ECO:0000256" key="2">
    <source>
        <dbReference type="ARBA" id="ARBA00023117"/>
    </source>
</evidence>
<feature type="domain" description="Bromo" evidence="6">
    <location>
        <begin position="325"/>
        <end position="397"/>
    </location>
</feature>
<keyword evidence="9" id="KW-1185">Reference proteome</keyword>
<dbReference type="Proteomes" id="UP000030762">
    <property type="component" value="Unassembled WGS sequence"/>
</dbReference>
<dbReference type="Pfam" id="PF17035">
    <property type="entry name" value="BET"/>
    <property type="match status" value="1"/>
</dbReference>
<dbReference type="SUPFAM" id="SSF47370">
    <property type="entry name" value="Bromodomain"/>
    <property type="match status" value="1"/>
</dbReference>
<dbReference type="PANTHER" id="PTHR45926">
    <property type="entry name" value="OSJNBA0053K19.4 PROTEIN"/>
    <property type="match status" value="1"/>
</dbReference>
<feature type="compositionally biased region" description="Polar residues" evidence="5">
    <location>
        <begin position="242"/>
        <end position="252"/>
    </location>
</feature>
<feature type="region of interest" description="Disordered" evidence="5">
    <location>
        <begin position="475"/>
        <end position="498"/>
    </location>
</feature>
<dbReference type="SMART" id="SM00297">
    <property type="entry name" value="BROMO"/>
    <property type="match status" value="1"/>
</dbReference>
<feature type="region of interest" description="Disordered" evidence="5">
    <location>
        <begin position="725"/>
        <end position="798"/>
    </location>
</feature>
<name>T0QYH2_SAPDV</name>
<dbReference type="OrthoDB" id="21449at2759"/>
<dbReference type="RefSeq" id="XP_008607013.1">
    <property type="nucleotide sequence ID" value="XM_008608791.1"/>
</dbReference>
<evidence type="ECO:0008006" key="10">
    <source>
        <dbReference type="Google" id="ProtNLM"/>
    </source>
</evidence>
<evidence type="ECO:0000313" key="9">
    <source>
        <dbReference type="Proteomes" id="UP000030762"/>
    </source>
</evidence>
<keyword evidence="1" id="KW-0805">Transcription regulation</keyword>
<dbReference type="EMBL" id="JH767138">
    <property type="protein sequence ID" value="EQC39741.1"/>
    <property type="molecule type" value="Genomic_DNA"/>
</dbReference>
<feature type="compositionally biased region" description="Low complexity" evidence="5">
    <location>
        <begin position="651"/>
        <end position="662"/>
    </location>
</feature>
<feature type="region of interest" description="Disordered" evidence="5">
    <location>
        <begin position="581"/>
        <end position="600"/>
    </location>
</feature>
<dbReference type="VEuPathDB" id="FungiDB:SDRG_03168"/>
<feature type="compositionally biased region" description="Low complexity" evidence="5">
    <location>
        <begin position="13"/>
        <end position="24"/>
    </location>
</feature>
<dbReference type="PRINTS" id="PR00503">
    <property type="entry name" value="BROMODOMAIN"/>
</dbReference>
<feature type="compositionally biased region" description="Polar residues" evidence="5">
    <location>
        <begin position="430"/>
        <end position="439"/>
    </location>
</feature>
<evidence type="ECO:0000256" key="4">
    <source>
        <dbReference type="PROSITE-ProRule" id="PRU00035"/>
    </source>
</evidence>
<dbReference type="InterPro" id="IPR036427">
    <property type="entry name" value="Bromodomain-like_sf"/>
</dbReference>
<proteinExistence type="predicted"/>
<evidence type="ECO:0000259" key="6">
    <source>
        <dbReference type="PROSITE" id="PS50014"/>
    </source>
</evidence>
<dbReference type="GeneID" id="19943895"/>
<feature type="compositionally biased region" description="Basic and acidic residues" evidence="5">
    <location>
        <begin position="771"/>
        <end position="798"/>
    </location>
</feature>
<evidence type="ECO:0000259" key="7">
    <source>
        <dbReference type="PROSITE" id="PS51525"/>
    </source>
</evidence>
<feature type="compositionally biased region" description="Basic residues" evidence="5">
    <location>
        <begin position="581"/>
        <end position="592"/>
    </location>
</feature>
<dbReference type="InterPro" id="IPR027353">
    <property type="entry name" value="NET_dom"/>
</dbReference>
<accession>T0QYH2</accession>
<reference evidence="8 9" key="1">
    <citation type="submission" date="2012-04" db="EMBL/GenBank/DDBJ databases">
        <title>The Genome Sequence of Saprolegnia declina VS20.</title>
        <authorList>
            <consortium name="The Broad Institute Genome Sequencing Platform"/>
            <person name="Russ C."/>
            <person name="Nusbaum C."/>
            <person name="Tyler B."/>
            <person name="van West P."/>
            <person name="Dieguez-Uribeondo J."/>
            <person name="de Bruijn I."/>
            <person name="Tripathy S."/>
            <person name="Jiang R."/>
            <person name="Young S.K."/>
            <person name="Zeng Q."/>
            <person name="Gargeya S."/>
            <person name="Fitzgerald M."/>
            <person name="Haas B."/>
            <person name="Abouelleil A."/>
            <person name="Alvarado L."/>
            <person name="Arachchi H.M."/>
            <person name="Berlin A."/>
            <person name="Chapman S.B."/>
            <person name="Goldberg J."/>
            <person name="Griggs A."/>
            <person name="Gujja S."/>
            <person name="Hansen M."/>
            <person name="Howarth C."/>
            <person name="Imamovic A."/>
            <person name="Larimer J."/>
            <person name="McCowen C."/>
            <person name="Montmayeur A."/>
            <person name="Murphy C."/>
            <person name="Neiman D."/>
            <person name="Pearson M."/>
            <person name="Priest M."/>
            <person name="Roberts A."/>
            <person name="Saif S."/>
            <person name="Shea T."/>
            <person name="Sisk P."/>
            <person name="Sykes S."/>
            <person name="Wortman J."/>
            <person name="Nusbaum C."/>
            <person name="Birren B."/>
        </authorList>
    </citation>
    <scope>NUCLEOTIDE SEQUENCE [LARGE SCALE GENOMIC DNA]</scope>
    <source>
        <strain evidence="8 9">VS20</strain>
    </source>
</reference>
<evidence type="ECO:0000313" key="8">
    <source>
        <dbReference type="EMBL" id="EQC39741.1"/>
    </source>
</evidence>
<evidence type="ECO:0000256" key="1">
    <source>
        <dbReference type="ARBA" id="ARBA00023015"/>
    </source>
</evidence>
<feature type="compositionally biased region" description="Basic and acidic residues" evidence="5">
    <location>
        <begin position="745"/>
        <end position="760"/>
    </location>
</feature>
<dbReference type="Gene3D" id="1.20.1270.220">
    <property type="match status" value="1"/>
</dbReference>
<feature type="region of interest" description="Disordered" evidence="5">
    <location>
        <begin position="646"/>
        <end position="693"/>
    </location>
</feature>
<dbReference type="InterPro" id="IPR038336">
    <property type="entry name" value="NET_sf"/>
</dbReference>
<dbReference type="InParanoid" id="T0QYH2"/>
<dbReference type="AlphaFoldDB" id="T0QYH2"/>
<gene>
    <name evidence="8" type="ORF">SDRG_03168</name>
</gene>
<sequence>MSLPTADAGPGETMNTTSMATTTTMEDDRPGSIPLTSSTMALSRQLLPTEVCTLCPVLIGTYTVDENGTALWTGRWAMLEAEYANGITSLFEMKSKKGHGATLDGHGDNVTDEDENRASPSPADDAPPKDTVVMERSFDGFFQIQTLKGKPNTVPEKDVVLSFYKCDVDHAYLVRGNGENRFGAFTLQGVLDDATKVMRLYKAYKPKDKTPVAKRTRPKPAPASATKAPALKKQKKALPGSTPMSEYNSSAPGTPDVEVTHVIVPHTKLSSVISISSGNSSPLISSRNRSERKRVIPAHLREDAGVDRDRAPIMRKCLGTLKTLMGNPKALPFLVPVDPVALGIPDYFNVIKDPMDLGTIRSNFEYGVYAEPEYFASHVRLVFTNAMLYNAPHTQVYVFAHKLLDDFEKKYKSLLKNESAAAKSRKHGNTSDGEGSVDSNRAKKSKRASLTKNQEIQSLKQEIEKMKVIVQEMASGKGTPPLGTPIGGNPIKSTKPRPFKMQDMTEEYLSRPMTATEKHKLTADLKELPEDKLSRVLQIISETVPLHTITQGDDEVELDINMFDTRCLRMIEGYVREQNIAKKRKRPAKRPSVKGASESRLQYAKEVAESVKSRHEQLKSQLAAIEGETYVPPQEVVAAAAPVPVPTIEHSSSGSSSDSSSSSDDDSDSSDSDTERPLQKSPPLVSASALTSSAEIGSAVVEGDTEPLKVENHCAWTKLASMDAAGPMPIQSNEHASSSLWLKAQAEEQQKLQKEQRKDSQSFADDMAQQKQKEMEARMREMEREREEAERKKADEAAAEIAAREARLREQEKALASQRAQEREKLKRDIVVDLAPDTQFREDVELFGTASFFRPSS</sequence>
<dbReference type="Pfam" id="PF00439">
    <property type="entry name" value="Bromodomain"/>
    <property type="match status" value="1"/>
</dbReference>
<organism evidence="8 9">
    <name type="scientific">Saprolegnia diclina (strain VS20)</name>
    <dbReference type="NCBI Taxonomy" id="1156394"/>
    <lineage>
        <taxon>Eukaryota</taxon>
        <taxon>Sar</taxon>
        <taxon>Stramenopiles</taxon>
        <taxon>Oomycota</taxon>
        <taxon>Saprolegniomycetes</taxon>
        <taxon>Saprolegniales</taxon>
        <taxon>Saprolegniaceae</taxon>
        <taxon>Saprolegnia</taxon>
    </lineage>
</organism>
<dbReference type="PROSITE" id="PS50014">
    <property type="entry name" value="BROMODOMAIN_2"/>
    <property type="match status" value="1"/>
</dbReference>
<evidence type="ECO:0000256" key="3">
    <source>
        <dbReference type="ARBA" id="ARBA00023163"/>
    </source>
</evidence>
<feature type="region of interest" description="Disordered" evidence="5">
    <location>
        <begin position="1"/>
        <end position="31"/>
    </location>
</feature>
<dbReference type="InterPro" id="IPR018359">
    <property type="entry name" value="Bromodomain_CS"/>
</dbReference>
<dbReference type="STRING" id="1156394.T0QYH2"/>
<feature type="compositionally biased region" description="Polar residues" evidence="5">
    <location>
        <begin position="730"/>
        <end position="740"/>
    </location>
</feature>
<dbReference type="eggNOG" id="KOG1474">
    <property type="taxonomic scope" value="Eukaryota"/>
</dbReference>
<keyword evidence="2 4" id="KW-0103">Bromodomain</keyword>
<evidence type="ECO:0000256" key="5">
    <source>
        <dbReference type="SAM" id="MobiDB-lite"/>
    </source>
</evidence>
<dbReference type="PROSITE" id="PS51525">
    <property type="entry name" value="NET"/>
    <property type="match status" value="1"/>
</dbReference>